<feature type="compositionally biased region" description="Polar residues" evidence="7">
    <location>
        <begin position="1141"/>
        <end position="1163"/>
    </location>
</feature>
<feature type="compositionally biased region" description="Low complexity" evidence="7">
    <location>
        <begin position="1"/>
        <end position="15"/>
    </location>
</feature>
<evidence type="ECO:0000256" key="1">
    <source>
        <dbReference type="ARBA" id="ARBA00004141"/>
    </source>
</evidence>
<evidence type="ECO:0000256" key="2">
    <source>
        <dbReference type="ARBA" id="ARBA00010593"/>
    </source>
</evidence>
<keyword evidence="5 8" id="KW-1133">Transmembrane helix</keyword>
<feature type="compositionally biased region" description="Low complexity" evidence="7">
    <location>
        <begin position="1316"/>
        <end position="1326"/>
    </location>
</feature>
<evidence type="ECO:0000259" key="10">
    <source>
        <dbReference type="Pfam" id="PF03522"/>
    </source>
</evidence>
<feature type="transmembrane region" description="Helical" evidence="8">
    <location>
        <begin position="511"/>
        <end position="534"/>
    </location>
</feature>
<feature type="transmembrane region" description="Helical" evidence="8">
    <location>
        <begin position="570"/>
        <end position="588"/>
    </location>
</feature>
<organism evidence="11 12">
    <name type="scientific">Lachnellula cervina</name>
    <dbReference type="NCBI Taxonomy" id="1316786"/>
    <lineage>
        <taxon>Eukaryota</taxon>
        <taxon>Fungi</taxon>
        <taxon>Dikarya</taxon>
        <taxon>Ascomycota</taxon>
        <taxon>Pezizomycotina</taxon>
        <taxon>Leotiomycetes</taxon>
        <taxon>Helotiales</taxon>
        <taxon>Lachnaceae</taxon>
        <taxon>Lachnellula</taxon>
    </lineage>
</organism>
<sequence>MSSSARPQLQSSSHSNFQSRTARDNAGELNRRFSNITEEQDSPSRESENPYEPATNASTPPPREHTLTKRLLRLHSHSDDGSNGSQNTKRRSASGRRKSISETMEPGSLTTQHNEMESKKANGDPAAPRPGLGPRPVGGSEKLGMFSGVYVPTCLNVLSILMFLRFGFLLGQAGVYGIMGMLIGAYAINLITTFSLSAIASNGTVRGGGAYYLISRSLGPEFGGSIGVVFYLGFAFNTGMNAVGLIDCIKLNFGSDSGNWSNILPESTWYLYLWSTIVLVLCTAICLAGSSIFARASNGLLVILLLATLSIPFSALVVSPFESRKLGIDYTGLSLTTFLGNLKPQLTKGAAGSQLHGKEDFQDLFGILFPATGGIFAGASMSGDLKNPSKSIPKGTLYGLGTTFVLYTLVILAMAATTTRSSFVRNANVIQDTNVSGVVILAGEFASSFFSTLMGVIGSAKLLQALARDNLLPGFSVFGQGTKNGDEPTYAIIATFIVAQLTMLFDLNKIASFVTMTYLMTFLVMNLACFLLSIGSAPNFRPSFHFFNWQTALAGTFVSGAAMFFVDGLYATGCVGILIFIFLIIHYASPPKSWGDVSQSLIYHQVRKYLLRLKQEHVKFWRPQILLLVNDPRRQYKLIQFCNSLKKGGLYVLGHVIVTDNFGGSVPEARRQQAAWTKYIDFSKIKAFVNIAISPGLEWGARNIVLSAGLGGMRPNIAVMGFYNLDDLRRNQPLIDVPEMLWSPTGKSASFNSQQVQKRPRRDSTDAKMAGDLPTDSCKTEGMLSVTSYVTVLEDLLLRLQINVAVAKGFQDLEFPHTKMDSDESTKKYIDLWPIQMSAEIASEGDDKHNVLTTNFDTYTLILQLGVILNTVPAWKKAYKVRVAVFVEYESDVEEERGRVQSLLENLRIEAEVLVFWLASGNLPTYEIIVNGVSAGEEHETEVEECLRGQEWWDEIQKFRGNRGKLSATEDLSDMASIFTTGSMWPESSFQQGPRGERVERFLGLRKLLRKSKRRHTMSGISKLGVRVGMRTHNLSPDVVRQHASQGSASEDSEGESDGVSTDSEVIVDDDLDNLSEGRESAASEGDIDDFESEDDASPNLTRLVRRRSHGDSMRGPPPSKKSTGEKEVKVPERPDRRHLPTQSSTTLGLSETSPGRQPTASAPSIPPLPEIPSRKPATVSNPTSSLKASSDVSDSRPTSAHESNKPAIAKAEASTSNQPQRPSSVLSDRPSLSRHASTPKFSSKPVPITRVATEDGPGPSIMFTDTPSPPPHKRQRLPSAYRSTTTLPDHISEVSSRSSSPENENEHENENDPQTGGSSSRRGSTYSTAALPLSFNDLPCRAQHLILNELMRSQSDETAVMFTTLPSPVEGTSQSAEACAGYLGDLEVLCKGCPPVLLVHSNSMTVTMSL</sequence>
<keyword evidence="3" id="KW-0813">Transport</keyword>
<comment type="similarity">
    <text evidence="2">Belongs to the SLC12A transporter family.</text>
</comment>
<dbReference type="EMBL" id="QGMG01000177">
    <property type="protein sequence ID" value="TVY56213.1"/>
    <property type="molecule type" value="Genomic_DNA"/>
</dbReference>
<evidence type="ECO:0000256" key="6">
    <source>
        <dbReference type="ARBA" id="ARBA00023136"/>
    </source>
</evidence>
<dbReference type="Pfam" id="PF00324">
    <property type="entry name" value="AA_permease"/>
    <property type="match status" value="1"/>
</dbReference>
<dbReference type="GO" id="GO:0055064">
    <property type="term" value="P:chloride ion homeostasis"/>
    <property type="evidence" value="ECO:0007669"/>
    <property type="project" value="TreeGrafter"/>
</dbReference>
<evidence type="ECO:0000313" key="11">
    <source>
        <dbReference type="EMBL" id="TVY56213.1"/>
    </source>
</evidence>
<comment type="subcellular location">
    <subcellularLocation>
        <location evidence="1">Membrane</location>
        <topology evidence="1">Multi-pass membrane protein</topology>
    </subcellularLocation>
</comment>
<evidence type="ECO:0000256" key="5">
    <source>
        <dbReference type="ARBA" id="ARBA00022989"/>
    </source>
</evidence>
<feature type="region of interest" description="Disordered" evidence="7">
    <location>
        <begin position="1"/>
        <end position="136"/>
    </location>
</feature>
<feature type="transmembrane region" description="Helical" evidence="8">
    <location>
        <begin position="211"/>
        <end position="234"/>
    </location>
</feature>
<feature type="compositionally biased region" description="Basic residues" evidence="7">
    <location>
        <begin position="88"/>
        <end position="98"/>
    </location>
</feature>
<dbReference type="GO" id="GO:0005774">
    <property type="term" value="C:vacuolar membrane"/>
    <property type="evidence" value="ECO:0007669"/>
    <property type="project" value="TreeGrafter"/>
</dbReference>
<keyword evidence="6 8" id="KW-0472">Membrane</keyword>
<dbReference type="PANTHER" id="PTHR11827:SF72">
    <property type="entry name" value="GH08340P"/>
    <property type="match status" value="1"/>
</dbReference>
<feature type="compositionally biased region" description="Basic and acidic residues" evidence="7">
    <location>
        <begin position="21"/>
        <end position="31"/>
    </location>
</feature>
<feature type="domain" description="SLC12A transporter C-terminal" evidence="10">
    <location>
        <begin position="637"/>
        <end position="723"/>
    </location>
</feature>
<proteinExistence type="inferred from homology"/>
<dbReference type="OrthoDB" id="2020542at2759"/>
<feature type="domain" description="Amino acid permease/ SLC12A" evidence="9">
    <location>
        <begin position="149"/>
        <end position="626"/>
    </location>
</feature>
<evidence type="ECO:0000313" key="12">
    <source>
        <dbReference type="Proteomes" id="UP000481288"/>
    </source>
</evidence>
<evidence type="ECO:0000256" key="7">
    <source>
        <dbReference type="SAM" id="MobiDB-lite"/>
    </source>
</evidence>
<protein>
    <submittedName>
        <fullName evidence="11">Vacuolar cation-chloride cotransporter 1</fullName>
    </submittedName>
</protein>
<dbReference type="InterPro" id="IPR004841">
    <property type="entry name" value="AA-permease/SLC12A_dom"/>
</dbReference>
<dbReference type="Gene3D" id="1.20.1740.10">
    <property type="entry name" value="Amino acid/polyamine transporter I"/>
    <property type="match status" value="1"/>
</dbReference>
<feature type="transmembrane region" description="Helical" evidence="8">
    <location>
        <begin position="397"/>
        <end position="417"/>
    </location>
</feature>
<feature type="transmembrane region" description="Helical" evidence="8">
    <location>
        <begin position="546"/>
        <end position="564"/>
    </location>
</feature>
<accession>A0A7D8US72</accession>
<dbReference type="Pfam" id="PF03522">
    <property type="entry name" value="SLC12"/>
    <property type="match status" value="1"/>
</dbReference>
<evidence type="ECO:0000259" key="9">
    <source>
        <dbReference type="Pfam" id="PF00324"/>
    </source>
</evidence>
<dbReference type="Proteomes" id="UP000481288">
    <property type="component" value="Unassembled WGS sequence"/>
</dbReference>
<evidence type="ECO:0000256" key="8">
    <source>
        <dbReference type="SAM" id="Phobius"/>
    </source>
</evidence>
<feature type="transmembrane region" description="Helical" evidence="8">
    <location>
        <begin position="364"/>
        <end position="385"/>
    </location>
</feature>
<feature type="transmembrane region" description="Helical" evidence="8">
    <location>
        <begin position="269"/>
        <end position="288"/>
    </location>
</feature>
<dbReference type="GO" id="GO:0006884">
    <property type="term" value="P:cell volume homeostasis"/>
    <property type="evidence" value="ECO:0007669"/>
    <property type="project" value="TreeGrafter"/>
</dbReference>
<feature type="transmembrane region" description="Helical" evidence="8">
    <location>
        <begin position="437"/>
        <end position="458"/>
    </location>
</feature>
<feature type="compositionally biased region" description="Basic and acidic residues" evidence="7">
    <location>
        <begin position="1123"/>
        <end position="1139"/>
    </location>
</feature>
<feature type="compositionally biased region" description="Polar residues" evidence="7">
    <location>
        <begin position="746"/>
        <end position="757"/>
    </location>
</feature>
<evidence type="ECO:0000256" key="4">
    <source>
        <dbReference type="ARBA" id="ARBA00022692"/>
    </source>
</evidence>
<feature type="transmembrane region" description="Helical" evidence="8">
    <location>
        <begin position="149"/>
        <end position="168"/>
    </location>
</feature>
<feature type="compositionally biased region" description="Acidic residues" evidence="7">
    <location>
        <begin position="1086"/>
        <end position="1097"/>
    </location>
</feature>
<dbReference type="PANTHER" id="PTHR11827">
    <property type="entry name" value="SOLUTE CARRIER FAMILY 12, CATION COTRANSPORTERS"/>
    <property type="match status" value="1"/>
</dbReference>
<name>A0A7D8US72_9HELO</name>
<reference evidence="11 12" key="1">
    <citation type="submission" date="2018-05" db="EMBL/GenBank/DDBJ databases">
        <title>Whole genome sequencing for identification of molecular markers to develop diagnostic detection tools for the regulated plant pathogen Lachnellula willkommii.</title>
        <authorList>
            <person name="Giroux E."/>
            <person name="Bilodeau G."/>
        </authorList>
    </citation>
    <scope>NUCLEOTIDE SEQUENCE [LARGE SCALE GENOMIC DNA]</scope>
    <source>
        <strain evidence="11 12">CBS 625.97</strain>
    </source>
</reference>
<feature type="region of interest" description="Disordered" evidence="7">
    <location>
        <begin position="1040"/>
        <end position="1326"/>
    </location>
</feature>
<feature type="transmembrane region" description="Helical" evidence="8">
    <location>
        <begin position="300"/>
        <end position="321"/>
    </location>
</feature>
<dbReference type="GO" id="GO:0015379">
    <property type="term" value="F:potassium:chloride symporter activity"/>
    <property type="evidence" value="ECO:0007669"/>
    <property type="project" value="TreeGrafter"/>
</dbReference>
<comment type="caution">
    <text evidence="11">The sequence shown here is derived from an EMBL/GenBank/DDBJ whole genome shotgun (WGS) entry which is preliminary data.</text>
</comment>
<dbReference type="GO" id="GO:0034486">
    <property type="term" value="P:vacuolar transmembrane transport"/>
    <property type="evidence" value="ECO:0007669"/>
    <property type="project" value="TreeGrafter"/>
</dbReference>
<feature type="compositionally biased region" description="Low complexity" evidence="7">
    <location>
        <begin position="1294"/>
        <end position="1303"/>
    </location>
</feature>
<feature type="compositionally biased region" description="Polar residues" evidence="7">
    <location>
        <begin position="1214"/>
        <end position="1227"/>
    </location>
</feature>
<keyword evidence="12" id="KW-1185">Reference proteome</keyword>
<dbReference type="FunFam" id="1.20.1740.10:FF:000013">
    <property type="entry name" value="Solute carrier family 12 member"/>
    <property type="match status" value="1"/>
</dbReference>
<keyword evidence="4 8" id="KW-0812">Transmembrane</keyword>
<dbReference type="GO" id="GO:0055075">
    <property type="term" value="P:potassium ion homeostasis"/>
    <property type="evidence" value="ECO:0007669"/>
    <property type="project" value="TreeGrafter"/>
</dbReference>
<feature type="transmembrane region" description="Helical" evidence="8">
    <location>
        <begin position="174"/>
        <end position="199"/>
    </location>
</feature>
<gene>
    <name evidence="11" type="primary">VHC1</name>
    <name evidence="11" type="ORF">LCER1_G003410</name>
</gene>
<dbReference type="InterPro" id="IPR018491">
    <property type="entry name" value="SLC12_C"/>
</dbReference>
<evidence type="ECO:0000256" key="3">
    <source>
        <dbReference type="ARBA" id="ARBA00022448"/>
    </source>
</evidence>
<feature type="region of interest" description="Disordered" evidence="7">
    <location>
        <begin position="746"/>
        <end position="773"/>
    </location>
</feature>
<dbReference type="InterPro" id="IPR004842">
    <property type="entry name" value="SLC12A_fam"/>
</dbReference>